<evidence type="ECO:0000259" key="5">
    <source>
        <dbReference type="PROSITE" id="PS50977"/>
    </source>
</evidence>
<name>A0ABT6L1Y1_9MYCO</name>
<keyword evidence="2 4" id="KW-0238">DNA-binding</keyword>
<organism evidence="6 7">
    <name type="scientific">Mycolicibacterium frederiksbergense</name>
    <dbReference type="NCBI Taxonomy" id="117567"/>
    <lineage>
        <taxon>Bacteria</taxon>
        <taxon>Bacillati</taxon>
        <taxon>Actinomycetota</taxon>
        <taxon>Actinomycetes</taxon>
        <taxon>Mycobacteriales</taxon>
        <taxon>Mycobacteriaceae</taxon>
        <taxon>Mycolicibacterium</taxon>
    </lineage>
</organism>
<evidence type="ECO:0000256" key="2">
    <source>
        <dbReference type="ARBA" id="ARBA00023125"/>
    </source>
</evidence>
<dbReference type="SUPFAM" id="SSF48498">
    <property type="entry name" value="Tetracyclin repressor-like, C-terminal domain"/>
    <property type="match status" value="1"/>
</dbReference>
<reference evidence="6 7" key="1">
    <citation type="submission" date="2023-04" db="EMBL/GenBank/DDBJ databases">
        <title>Forest soil microbial communities from Buena Vista Peninsula, Colon Province, Panama.</title>
        <authorList>
            <person name="Bouskill N."/>
        </authorList>
    </citation>
    <scope>NUCLEOTIDE SEQUENCE [LARGE SCALE GENOMIC DNA]</scope>
    <source>
        <strain evidence="6 7">AC80</strain>
    </source>
</reference>
<keyword evidence="7" id="KW-1185">Reference proteome</keyword>
<gene>
    <name evidence="6" type="ORF">M2272_002635</name>
</gene>
<evidence type="ECO:0000256" key="1">
    <source>
        <dbReference type="ARBA" id="ARBA00023015"/>
    </source>
</evidence>
<keyword evidence="1" id="KW-0805">Transcription regulation</keyword>
<dbReference type="PROSITE" id="PS50977">
    <property type="entry name" value="HTH_TETR_2"/>
    <property type="match status" value="1"/>
</dbReference>
<dbReference type="RefSeq" id="WP_280832589.1">
    <property type="nucleotide sequence ID" value="NZ_JARXVE010000003.1"/>
</dbReference>
<feature type="domain" description="HTH tetR-type" evidence="5">
    <location>
        <begin position="15"/>
        <end position="75"/>
    </location>
</feature>
<dbReference type="Pfam" id="PF00440">
    <property type="entry name" value="TetR_N"/>
    <property type="match status" value="1"/>
</dbReference>
<keyword evidence="3" id="KW-0804">Transcription</keyword>
<proteinExistence type="predicted"/>
<evidence type="ECO:0000313" key="7">
    <source>
        <dbReference type="Proteomes" id="UP001160130"/>
    </source>
</evidence>
<dbReference type="Proteomes" id="UP001160130">
    <property type="component" value="Unassembled WGS sequence"/>
</dbReference>
<feature type="DNA-binding region" description="H-T-H motif" evidence="4">
    <location>
        <begin position="38"/>
        <end position="57"/>
    </location>
</feature>
<evidence type="ECO:0000256" key="4">
    <source>
        <dbReference type="PROSITE-ProRule" id="PRU00335"/>
    </source>
</evidence>
<comment type="caution">
    <text evidence="6">The sequence shown here is derived from an EMBL/GenBank/DDBJ whole genome shotgun (WGS) entry which is preliminary data.</text>
</comment>
<sequence length="212" mass="22667">MSYWDHRKPVHRARAVDVHDIARASVALLDEGGLRALTVRAVASRLAVAPASLYSRVESVDDLFDLALDEALGNDPAIEQALADASLHELMVAHYRHLARHKWACQVIVMRAPRGPNYLRLSERIVVLLSDAGVADPLSTSYSLSNFVIGSATTAPVTESERAAPVDPSLAPLYARLHAEHAADPEAIVTAGLSALCARAGFSVGFNPCLTG</sequence>
<evidence type="ECO:0000313" key="6">
    <source>
        <dbReference type="EMBL" id="MDH6195995.1"/>
    </source>
</evidence>
<accession>A0ABT6L1Y1</accession>
<dbReference type="InterPro" id="IPR009057">
    <property type="entry name" value="Homeodomain-like_sf"/>
</dbReference>
<evidence type="ECO:0000256" key="3">
    <source>
        <dbReference type="ARBA" id="ARBA00023163"/>
    </source>
</evidence>
<protein>
    <submittedName>
        <fullName evidence="6">AcrR family transcriptional regulator</fullName>
    </submittedName>
</protein>
<dbReference type="InterPro" id="IPR004111">
    <property type="entry name" value="Repressor_TetR_C"/>
</dbReference>
<dbReference type="SUPFAM" id="SSF46689">
    <property type="entry name" value="Homeodomain-like"/>
    <property type="match status" value="1"/>
</dbReference>
<dbReference type="Gene3D" id="1.10.357.10">
    <property type="entry name" value="Tetracycline Repressor, domain 2"/>
    <property type="match status" value="1"/>
</dbReference>
<dbReference type="InterPro" id="IPR001647">
    <property type="entry name" value="HTH_TetR"/>
</dbReference>
<dbReference type="Pfam" id="PF02909">
    <property type="entry name" value="TetR_C_1"/>
    <property type="match status" value="1"/>
</dbReference>
<dbReference type="InterPro" id="IPR036271">
    <property type="entry name" value="Tet_transcr_reg_TetR-rel_C_sf"/>
</dbReference>
<dbReference type="EMBL" id="JARXVE010000003">
    <property type="protein sequence ID" value="MDH6195995.1"/>
    <property type="molecule type" value="Genomic_DNA"/>
</dbReference>